<accession>A0A443SCL0</accession>
<reference evidence="2 3" key="1">
    <citation type="journal article" date="2018" name="Gigascience">
        <title>Genomes of trombidid mites reveal novel predicted allergens and laterally-transferred genes associated with secondary metabolism.</title>
        <authorList>
            <person name="Dong X."/>
            <person name="Chaisiri K."/>
            <person name="Xia D."/>
            <person name="Armstrong S.D."/>
            <person name="Fang Y."/>
            <person name="Donnelly M.J."/>
            <person name="Kadowaki T."/>
            <person name="McGarry J.W."/>
            <person name="Darby A.C."/>
            <person name="Makepeace B.L."/>
        </authorList>
    </citation>
    <scope>NUCLEOTIDE SEQUENCE [LARGE SCALE GENOMIC DNA]</scope>
    <source>
        <strain evidence="2">UoL-UT</strain>
    </source>
</reference>
<dbReference type="PROSITE" id="PS50005">
    <property type="entry name" value="TPR"/>
    <property type="match status" value="1"/>
</dbReference>
<dbReference type="OrthoDB" id="512473at2759"/>
<evidence type="ECO:0000256" key="1">
    <source>
        <dbReference type="PROSITE-ProRule" id="PRU00339"/>
    </source>
</evidence>
<sequence length="244" mass="28229">MSEETFETWVQTHDQQAEDLTTDKNQLYTDLKAAYEKFDGKNNIEMLWRMSRGAYKAAAKAELSGNKTEQKKILLEAEEWAKKTIELDAAHPEGHVWFAFVCAKLSELVGVKERIQRGKLVQSHLEEAIKLKPTDSGLYYTYGRWCMEVAKLSWVERKLAATLFDTPPEATYEDAIKQFKEAERVKPGWKANLFFMGKSYEALKDYKEAIKCFDAAAQCESQDEEDQCVEKDLLTMRNKYASYR</sequence>
<dbReference type="VEuPathDB" id="VectorBase:LDEU006800"/>
<dbReference type="PANTHER" id="PTHR16056">
    <property type="entry name" value="REGULATOR OF MICROTUBULE DYNAMICS PROTEIN"/>
    <property type="match status" value="1"/>
</dbReference>
<proteinExistence type="predicted"/>
<dbReference type="EMBL" id="NCKV01003923">
    <property type="protein sequence ID" value="RWS25240.1"/>
    <property type="molecule type" value="Genomic_DNA"/>
</dbReference>
<name>A0A443SCL0_9ACAR</name>
<dbReference type="GO" id="GO:0097431">
    <property type="term" value="C:mitotic spindle pole"/>
    <property type="evidence" value="ECO:0007669"/>
    <property type="project" value="TreeGrafter"/>
</dbReference>
<keyword evidence="3" id="KW-1185">Reference proteome</keyword>
<dbReference type="GO" id="GO:0005739">
    <property type="term" value="C:mitochondrion"/>
    <property type="evidence" value="ECO:0007669"/>
    <property type="project" value="TreeGrafter"/>
</dbReference>
<dbReference type="Gene3D" id="1.25.40.10">
    <property type="entry name" value="Tetratricopeptide repeat domain"/>
    <property type="match status" value="1"/>
</dbReference>
<keyword evidence="1" id="KW-0802">TPR repeat</keyword>
<dbReference type="InterPro" id="IPR011990">
    <property type="entry name" value="TPR-like_helical_dom_sf"/>
</dbReference>
<dbReference type="Pfam" id="PF21033">
    <property type="entry name" value="RMD1-3"/>
    <property type="match status" value="1"/>
</dbReference>
<evidence type="ECO:0000313" key="2">
    <source>
        <dbReference type="EMBL" id="RWS25240.1"/>
    </source>
</evidence>
<dbReference type="GO" id="GO:0005876">
    <property type="term" value="C:spindle microtubule"/>
    <property type="evidence" value="ECO:0007669"/>
    <property type="project" value="TreeGrafter"/>
</dbReference>
<dbReference type="Proteomes" id="UP000288716">
    <property type="component" value="Unassembled WGS sequence"/>
</dbReference>
<gene>
    <name evidence="2" type="ORF">B4U80_02029</name>
</gene>
<protein>
    <submittedName>
        <fullName evidence="2">Regulator of microtubule dynamics protein 2-like protein</fullName>
    </submittedName>
</protein>
<dbReference type="InterPro" id="IPR049039">
    <property type="entry name" value="RMD1-3_a_helical_rpt"/>
</dbReference>
<evidence type="ECO:0000313" key="3">
    <source>
        <dbReference type="Proteomes" id="UP000288716"/>
    </source>
</evidence>
<dbReference type="AlphaFoldDB" id="A0A443SCL0"/>
<dbReference type="GO" id="GO:0008017">
    <property type="term" value="F:microtubule binding"/>
    <property type="evidence" value="ECO:0007669"/>
    <property type="project" value="TreeGrafter"/>
</dbReference>
<dbReference type="SUPFAM" id="SSF48452">
    <property type="entry name" value="TPR-like"/>
    <property type="match status" value="1"/>
</dbReference>
<dbReference type="InterPro" id="IPR019734">
    <property type="entry name" value="TPR_rpt"/>
</dbReference>
<dbReference type="STRING" id="299467.A0A443SCL0"/>
<dbReference type="PANTHER" id="PTHR16056:SF37">
    <property type="entry name" value="REGULATOR OF MICROTUBULE DYNAMICS PROTEIN 3-LIKE ISOFORM X1"/>
    <property type="match status" value="1"/>
</dbReference>
<feature type="repeat" description="TPR" evidence="1">
    <location>
        <begin position="190"/>
        <end position="223"/>
    </location>
</feature>
<organism evidence="2 3">
    <name type="scientific">Leptotrombidium deliense</name>
    <dbReference type="NCBI Taxonomy" id="299467"/>
    <lineage>
        <taxon>Eukaryota</taxon>
        <taxon>Metazoa</taxon>
        <taxon>Ecdysozoa</taxon>
        <taxon>Arthropoda</taxon>
        <taxon>Chelicerata</taxon>
        <taxon>Arachnida</taxon>
        <taxon>Acari</taxon>
        <taxon>Acariformes</taxon>
        <taxon>Trombidiformes</taxon>
        <taxon>Prostigmata</taxon>
        <taxon>Anystina</taxon>
        <taxon>Parasitengona</taxon>
        <taxon>Trombiculoidea</taxon>
        <taxon>Trombiculidae</taxon>
        <taxon>Leptotrombidium</taxon>
    </lineage>
</organism>
<comment type="caution">
    <text evidence="2">The sequence shown here is derived from an EMBL/GenBank/DDBJ whole genome shotgun (WGS) entry which is preliminary data.</text>
</comment>